<keyword evidence="15" id="KW-1185">Reference proteome</keyword>
<dbReference type="EMBL" id="KB454493">
    <property type="protein sequence ID" value="EME31303.1"/>
    <property type="molecule type" value="Genomic_DNA"/>
</dbReference>
<dbReference type="GeneID" id="17089958"/>
<dbReference type="PANTHER" id="PTHR12695:SF2">
    <property type="entry name" value="GENERAL TRANSCRIPTION FACTOR IIH SUBUNIT 2-RELATED"/>
    <property type="match status" value="1"/>
</dbReference>
<dbReference type="Gramene" id="EME31303">
    <property type="protein sequence ID" value="EME31303"/>
    <property type="gene ID" value="Gasu_15380"/>
</dbReference>
<keyword evidence="6 11" id="KW-0862">Zinc</keyword>
<evidence type="ECO:0000256" key="4">
    <source>
        <dbReference type="ARBA" id="ARBA00022763"/>
    </source>
</evidence>
<dbReference type="InterPro" id="IPR004595">
    <property type="entry name" value="TFIIH_C1-like_dom"/>
</dbReference>
<name>M2Y5R3_GALSU</name>
<organism evidence="14 15">
    <name type="scientific">Galdieria sulphuraria</name>
    <name type="common">Red alga</name>
    <dbReference type="NCBI Taxonomy" id="130081"/>
    <lineage>
        <taxon>Eukaryota</taxon>
        <taxon>Rhodophyta</taxon>
        <taxon>Bangiophyceae</taxon>
        <taxon>Galdieriales</taxon>
        <taxon>Galdieriaceae</taxon>
        <taxon>Galdieria</taxon>
    </lineage>
</organism>
<dbReference type="InterPro" id="IPR012170">
    <property type="entry name" value="TFIIH_SSL1/p44"/>
</dbReference>
<feature type="domain" description="VWFA" evidence="13">
    <location>
        <begin position="63"/>
        <end position="238"/>
    </location>
</feature>
<evidence type="ECO:0000256" key="2">
    <source>
        <dbReference type="ARBA" id="ARBA00006092"/>
    </source>
</evidence>
<keyword evidence="5" id="KW-0863">Zinc-finger</keyword>
<keyword evidence="14" id="KW-0396">Initiation factor</keyword>
<evidence type="ECO:0000256" key="10">
    <source>
        <dbReference type="ARBA" id="ARBA00023242"/>
    </source>
</evidence>
<dbReference type="AlphaFoldDB" id="M2Y5R3"/>
<keyword evidence="7 11" id="KW-0805">Transcription regulation</keyword>
<dbReference type="GO" id="GO:0006357">
    <property type="term" value="P:regulation of transcription by RNA polymerase II"/>
    <property type="evidence" value="ECO:0007669"/>
    <property type="project" value="TreeGrafter"/>
</dbReference>
<gene>
    <name evidence="14" type="ORF">Gasu_15380</name>
</gene>
<dbReference type="GO" id="GO:0006289">
    <property type="term" value="P:nucleotide-excision repair"/>
    <property type="evidence" value="ECO:0007669"/>
    <property type="project" value="UniProtKB-UniRule"/>
</dbReference>
<keyword evidence="4" id="KW-0227">DNA damage</keyword>
<dbReference type="GO" id="GO:0006351">
    <property type="term" value="P:DNA-templated transcription"/>
    <property type="evidence" value="ECO:0007669"/>
    <property type="project" value="InterPro"/>
</dbReference>
<dbReference type="Gene3D" id="3.30.40.10">
    <property type="entry name" value="Zinc/RING finger domain, C3HC4 (zinc finger)"/>
    <property type="match status" value="1"/>
</dbReference>
<reference evidence="15" key="1">
    <citation type="journal article" date="2013" name="Science">
        <title>Gene transfer from bacteria and archaea facilitated evolution of an extremophilic eukaryote.</title>
        <authorList>
            <person name="Schonknecht G."/>
            <person name="Chen W.H."/>
            <person name="Ternes C.M."/>
            <person name="Barbier G.G."/>
            <person name="Shrestha R.P."/>
            <person name="Stanke M."/>
            <person name="Brautigam A."/>
            <person name="Baker B.J."/>
            <person name="Banfield J.F."/>
            <person name="Garavito R.M."/>
            <person name="Carr K."/>
            <person name="Wilkerson C."/>
            <person name="Rensing S.A."/>
            <person name="Gagneul D."/>
            <person name="Dickenson N.E."/>
            <person name="Oesterhelt C."/>
            <person name="Lercher M.J."/>
            <person name="Weber A.P."/>
        </authorList>
    </citation>
    <scope>NUCLEOTIDE SEQUENCE [LARGE SCALE GENOMIC DNA]</scope>
    <source>
        <strain evidence="15">074W</strain>
    </source>
</reference>
<dbReference type="OMA" id="INWVEVP"/>
<dbReference type="PANTHER" id="PTHR12695">
    <property type="entry name" value="GENERAL TRANSCRIPTION FACTOR IIH SUBUNIT 2"/>
    <property type="match status" value="1"/>
</dbReference>
<comment type="subcellular location">
    <subcellularLocation>
        <location evidence="1 11">Nucleus</location>
    </subcellularLocation>
</comment>
<keyword evidence="9" id="KW-0234">DNA repair</keyword>
<evidence type="ECO:0000256" key="11">
    <source>
        <dbReference type="PIRNR" id="PIRNR015919"/>
    </source>
</evidence>
<evidence type="ECO:0000256" key="12">
    <source>
        <dbReference type="PIRSR" id="PIRSR015919-1"/>
    </source>
</evidence>
<dbReference type="eggNOG" id="KOG2807">
    <property type="taxonomic scope" value="Eukaryota"/>
</dbReference>
<keyword evidence="3 11" id="KW-0479">Metal-binding</keyword>
<dbReference type="Proteomes" id="UP000030680">
    <property type="component" value="Unassembled WGS sequence"/>
</dbReference>
<dbReference type="InterPro" id="IPR002035">
    <property type="entry name" value="VWF_A"/>
</dbReference>
<dbReference type="SUPFAM" id="SSF57889">
    <property type="entry name" value="Cysteine-rich domain"/>
    <property type="match status" value="1"/>
</dbReference>
<evidence type="ECO:0000256" key="1">
    <source>
        <dbReference type="ARBA" id="ARBA00004123"/>
    </source>
</evidence>
<protein>
    <recommendedName>
        <fullName evidence="11">General transcription factor IIH subunit</fullName>
    </recommendedName>
</protein>
<dbReference type="RefSeq" id="XP_005707823.1">
    <property type="nucleotide sequence ID" value="XM_005707766.1"/>
</dbReference>
<evidence type="ECO:0000256" key="8">
    <source>
        <dbReference type="ARBA" id="ARBA00023163"/>
    </source>
</evidence>
<keyword evidence="8 11" id="KW-0804">Transcription</keyword>
<evidence type="ECO:0000313" key="15">
    <source>
        <dbReference type="Proteomes" id="UP000030680"/>
    </source>
</evidence>
<dbReference type="Pfam" id="PF04056">
    <property type="entry name" value="Ssl1"/>
    <property type="match status" value="1"/>
</dbReference>
<evidence type="ECO:0000259" key="13">
    <source>
        <dbReference type="PROSITE" id="PS50234"/>
    </source>
</evidence>
<dbReference type="InterPro" id="IPR007198">
    <property type="entry name" value="Ssl1-like"/>
</dbReference>
<evidence type="ECO:0000256" key="3">
    <source>
        <dbReference type="ARBA" id="ARBA00022723"/>
    </source>
</evidence>
<dbReference type="GO" id="GO:0003743">
    <property type="term" value="F:translation initiation factor activity"/>
    <property type="evidence" value="ECO:0007669"/>
    <property type="project" value="UniProtKB-KW"/>
</dbReference>
<proteinExistence type="inferred from homology"/>
<evidence type="ECO:0000256" key="7">
    <source>
        <dbReference type="ARBA" id="ARBA00023015"/>
    </source>
</evidence>
<evidence type="ECO:0000256" key="9">
    <source>
        <dbReference type="ARBA" id="ARBA00023204"/>
    </source>
</evidence>
<dbReference type="PIRSF" id="PIRSF015919">
    <property type="entry name" value="TFIIH_SSL1"/>
    <property type="match status" value="1"/>
</dbReference>
<feature type="zinc finger region" description="C4-type" evidence="12">
    <location>
        <begin position="283"/>
        <end position="300"/>
    </location>
</feature>
<sequence length="398" mass="45332">MDDDEKPESLTLYSWEQDIVRSWETLEEDETGKIKDLSSFERSRVKRKRKNTQQNVRRGLIRFLVLILDLSREAKETDVKPSRGEVCLSCAQKFLYSYFNENPISQLAVVVLRDGVAEKLSSMGSNPRQHSEVVKNANQKGFYGNCSLQNGLDVALSLLHSIPSYGSREVLILYNSISSCDPGDIRQTIEKLEKERIRCNVIGMAAELYILKYLAARTHGSYFVCMNESHLLELLEDFVVPSALIENNTKTALVRMGFPTLKAYKEPKVCLNDKVLRNQVFVCPRCECCYGEIPIECVLCGLILVSSSQLARSYHHLFPVANFHELEEDKYKQSHFQPNYCFACKGTFPFEGSEYFVCPNCQNIFCGICDIFIHDGLNNCPGCEIRPENRIASQTDFS</sequence>
<dbReference type="Pfam" id="PF07975">
    <property type="entry name" value="C1_4"/>
    <property type="match status" value="1"/>
</dbReference>
<dbReference type="NCBIfam" id="TIGR00622">
    <property type="entry name" value="ssl1"/>
    <property type="match status" value="1"/>
</dbReference>
<evidence type="ECO:0000256" key="6">
    <source>
        <dbReference type="ARBA" id="ARBA00022833"/>
    </source>
</evidence>
<dbReference type="InterPro" id="IPR013083">
    <property type="entry name" value="Znf_RING/FYVE/PHD"/>
</dbReference>
<keyword evidence="10 11" id="KW-0539">Nucleus</keyword>
<dbReference type="SMART" id="SM01047">
    <property type="entry name" value="C1_4"/>
    <property type="match status" value="1"/>
</dbReference>
<keyword evidence="14" id="KW-0648">Protein biosynthesis</keyword>
<dbReference type="SUPFAM" id="SSF53300">
    <property type="entry name" value="vWA-like"/>
    <property type="match status" value="1"/>
</dbReference>
<dbReference type="PROSITE" id="PS50234">
    <property type="entry name" value="VWFA"/>
    <property type="match status" value="1"/>
</dbReference>
<evidence type="ECO:0000313" key="14">
    <source>
        <dbReference type="EMBL" id="EME31303.1"/>
    </source>
</evidence>
<dbReference type="Gene3D" id="3.40.50.410">
    <property type="entry name" value="von Willebrand factor, type A domain"/>
    <property type="match status" value="1"/>
</dbReference>
<dbReference type="STRING" id="130081.M2Y5R3"/>
<dbReference type="InterPro" id="IPR036465">
    <property type="entry name" value="vWFA_dom_sf"/>
</dbReference>
<dbReference type="OrthoDB" id="284275at2759"/>
<dbReference type="GO" id="GO:0005675">
    <property type="term" value="C:transcription factor TFIIH holo complex"/>
    <property type="evidence" value="ECO:0007669"/>
    <property type="project" value="UniProtKB-UniRule"/>
</dbReference>
<dbReference type="GO" id="GO:0000439">
    <property type="term" value="C:transcription factor TFIIH core complex"/>
    <property type="evidence" value="ECO:0007669"/>
    <property type="project" value="InterPro"/>
</dbReference>
<dbReference type="InterPro" id="IPR046349">
    <property type="entry name" value="C1-like_sf"/>
</dbReference>
<evidence type="ECO:0000256" key="5">
    <source>
        <dbReference type="ARBA" id="ARBA00022771"/>
    </source>
</evidence>
<dbReference type="FunFam" id="3.40.50.410:FF:000015">
    <property type="entry name" value="General transcription factor IIH subunit 2"/>
    <property type="match status" value="1"/>
</dbReference>
<comment type="similarity">
    <text evidence="2 11">Belongs to the GTF2H2 family.</text>
</comment>
<dbReference type="GO" id="GO:0008270">
    <property type="term" value="F:zinc ion binding"/>
    <property type="evidence" value="ECO:0007669"/>
    <property type="project" value="UniProtKB-UniRule"/>
</dbReference>
<accession>M2Y5R3</accession>